<feature type="domain" description="ABC transmembrane type-1" evidence="11">
    <location>
        <begin position="68"/>
        <end position="279"/>
    </location>
</feature>
<dbReference type="InterPro" id="IPR051124">
    <property type="entry name" value="Phosphate_Transport_Permease"/>
</dbReference>
<evidence type="ECO:0000256" key="10">
    <source>
        <dbReference type="RuleBase" id="RU363054"/>
    </source>
</evidence>
<comment type="caution">
    <text evidence="12">The sequence shown here is derived from an EMBL/GenBank/DDBJ whole genome shotgun (WGS) entry which is preliminary data.</text>
</comment>
<comment type="subcellular location">
    <subcellularLocation>
        <location evidence="1 9">Cell membrane</location>
        <topology evidence="1 9">Multi-pass membrane protein</topology>
    </subcellularLocation>
</comment>
<feature type="transmembrane region" description="Helical" evidence="9">
    <location>
        <begin position="62"/>
        <end position="87"/>
    </location>
</feature>
<dbReference type="GO" id="GO:0005315">
    <property type="term" value="F:phosphate transmembrane transporter activity"/>
    <property type="evidence" value="ECO:0007669"/>
    <property type="project" value="InterPro"/>
</dbReference>
<comment type="function">
    <text evidence="10">Part of the binding-protein-dependent transport system for phosphate; probably responsible for the translocation of the substrate across the membrane.</text>
</comment>
<dbReference type="Gene3D" id="1.10.3720.10">
    <property type="entry name" value="MetI-like"/>
    <property type="match status" value="1"/>
</dbReference>
<dbReference type="PANTHER" id="PTHR30425:SF1">
    <property type="entry name" value="PHOSPHATE TRANSPORT SYSTEM PERMEASE PROTEIN PSTC"/>
    <property type="match status" value="1"/>
</dbReference>
<dbReference type="GO" id="GO:0005886">
    <property type="term" value="C:plasma membrane"/>
    <property type="evidence" value="ECO:0007669"/>
    <property type="project" value="UniProtKB-SubCell"/>
</dbReference>
<keyword evidence="7 9" id="KW-1133">Transmembrane helix</keyword>
<dbReference type="Pfam" id="PF00528">
    <property type="entry name" value="BPD_transp_1"/>
    <property type="match status" value="1"/>
</dbReference>
<dbReference type="EMBL" id="PFGP01000019">
    <property type="protein sequence ID" value="PIW66914.1"/>
    <property type="molecule type" value="Genomic_DNA"/>
</dbReference>
<evidence type="ECO:0000256" key="7">
    <source>
        <dbReference type="ARBA" id="ARBA00022989"/>
    </source>
</evidence>
<dbReference type="CDD" id="cd06261">
    <property type="entry name" value="TM_PBP2"/>
    <property type="match status" value="1"/>
</dbReference>
<name>A0A2J0LJ83_9BACT</name>
<dbReference type="SUPFAM" id="SSF161098">
    <property type="entry name" value="MetI-like"/>
    <property type="match status" value="1"/>
</dbReference>
<evidence type="ECO:0000256" key="2">
    <source>
        <dbReference type="ARBA" id="ARBA00007069"/>
    </source>
</evidence>
<dbReference type="InterPro" id="IPR011864">
    <property type="entry name" value="Phosphate_PstC"/>
</dbReference>
<dbReference type="AlphaFoldDB" id="A0A2J0LJ83"/>
<dbReference type="PROSITE" id="PS50928">
    <property type="entry name" value="ABC_TM1"/>
    <property type="match status" value="1"/>
</dbReference>
<evidence type="ECO:0000259" key="11">
    <source>
        <dbReference type="PROSITE" id="PS50928"/>
    </source>
</evidence>
<keyword evidence="3 9" id="KW-0813">Transport</keyword>
<keyword evidence="5 10" id="KW-0592">Phosphate transport</keyword>
<sequence length="294" mass="31764">MIKVKERLYKWLFTILAFASLIFLVGIVIVLFKEALPIFKKVKALEFIFGKFWYPTYDPPEFGIFPLILASVWVSVGAMLVCVPLGVGSALYLNEIASHKQKAVLKPLVEILASIPSIVYGFFGMVVLAPFLQNLLHLPIGLCAFTASLTLGIMATPTVCSIAEDALSYVPKSFREASFAVGANRWQTLVKVVIPAAGSGISTAIILGMSRAIGETMTVLMVAGGAAVIPKSFFDPVRPMTSAIAAEMGEAPMGSDHFHALFAIALILFLITFVFNVIAEAISRKYRIKLGLSG</sequence>
<feature type="transmembrane region" description="Helical" evidence="9">
    <location>
        <begin position="258"/>
        <end position="279"/>
    </location>
</feature>
<dbReference type="Proteomes" id="UP000231267">
    <property type="component" value="Unassembled WGS sequence"/>
</dbReference>
<evidence type="ECO:0000256" key="5">
    <source>
        <dbReference type="ARBA" id="ARBA00022592"/>
    </source>
</evidence>
<dbReference type="PANTHER" id="PTHR30425">
    <property type="entry name" value="PHOSPHATE TRANSPORT SYSTEM PERMEASE PROTEIN PST"/>
    <property type="match status" value="1"/>
</dbReference>
<organism evidence="12 13">
    <name type="scientific">Candidatus Taenaricola geysiri</name>
    <dbReference type="NCBI Taxonomy" id="1974752"/>
    <lineage>
        <taxon>Bacteria</taxon>
        <taxon>Pseudomonadati</taxon>
        <taxon>Candidatus Omnitrophota</taxon>
        <taxon>Candidatus Taenaricola</taxon>
    </lineage>
</organism>
<reference evidence="12 13" key="1">
    <citation type="submission" date="2017-09" db="EMBL/GenBank/DDBJ databases">
        <title>Depth-based differentiation of microbial function through sediment-hosted aquifers and enrichment of novel symbionts in the deep terrestrial subsurface.</title>
        <authorList>
            <person name="Probst A.J."/>
            <person name="Ladd B."/>
            <person name="Jarett J.K."/>
            <person name="Geller-Mcgrath D.E."/>
            <person name="Sieber C.M."/>
            <person name="Emerson J.B."/>
            <person name="Anantharaman K."/>
            <person name="Thomas B.C."/>
            <person name="Malmstrom R."/>
            <person name="Stieglmeier M."/>
            <person name="Klingl A."/>
            <person name="Woyke T."/>
            <person name="Ryan C.M."/>
            <person name="Banfield J.F."/>
        </authorList>
    </citation>
    <scope>NUCLEOTIDE SEQUENCE [LARGE SCALE GENOMIC DNA]</scope>
    <source>
        <strain evidence="12">CG12_big_fil_rev_8_21_14_0_65_43_15</strain>
    </source>
</reference>
<comment type="caution">
    <text evidence="10">Lacks conserved residue(s) required for the propagation of feature annotation.</text>
</comment>
<feature type="transmembrane region" description="Helical" evidence="9">
    <location>
        <begin position="12"/>
        <end position="32"/>
    </location>
</feature>
<protein>
    <recommendedName>
        <fullName evidence="10">Phosphate transport system permease protein</fullName>
    </recommendedName>
</protein>
<accession>A0A2J0LJ83</accession>
<evidence type="ECO:0000256" key="3">
    <source>
        <dbReference type="ARBA" id="ARBA00022448"/>
    </source>
</evidence>
<evidence type="ECO:0000256" key="9">
    <source>
        <dbReference type="RuleBase" id="RU363032"/>
    </source>
</evidence>
<evidence type="ECO:0000313" key="12">
    <source>
        <dbReference type="EMBL" id="PIW66914.1"/>
    </source>
</evidence>
<gene>
    <name evidence="12" type="primary">pstC</name>
    <name evidence="12" type="ORF">COW11_00855</name>
</gene>
<evidence type="ECO:0000256" key="6">
    <source>
        <dbReference type="ARBA" id="ARBA00022692"/>
    </source>
</evidence>
<dbReference type="InterPro" id="IPR000515">
    <property type="entry name" value="MetI-like"/>
</dbReference>
<keyword evidence="6 9" id="KW-0812">Transmembrane</keyword>
<feature type="transmembrane region" description="Helical" evidence="9">
    <location>
        <begin position="108"/>
        <end position="132"/>
    </location>
</feature>
<dbReference type="NCBIfam" id="TIGR02138">
    <property type="entry name" value="phosphate_pstC"/>
    <property type="match status" value="1"/>
</dbReference>
<keyword evidence="8 9" id="KW-0472">Membrane</keyword>
<keyword evidence="4 10" id="KW-1003">Cell membrane</keyword>
<evidence type="ECO:0000256" key="8">
    <source>
        <dbReference type="ARBA" id="ARBA00023136"/>
    </source>
</evidence>
<dbReference type="GO" id="GO:0006817">
    <property type="term" value="P:phosphate ion transport"/>
    <property type="evidence" value="ECO:0007669"/>
    <property type="project" value="UniProtKB-KW"/>
</dbReference>
<evidence type="ECO:0000313" key="13">
    <source>
        <dbReference type="Proteomes" id="UP000231267"/>
    </source>
</evidence>
<comment type="similarity">
    <text evidence="2 10">Belongs to the binding-protein-dependent transport system permease family. CysTW subfamily.</text>
</comment>
<evidence type="ECO:0000256" key="1">
    <source>
        <dbReference type="ARBA" id="ARBA00004651"/>
    </source>
</evidence>
<evidence type="ECO:0000256" key="4">
    <source>
        <dbReference type="ARBA" id="ARBA00022475"/>
    </source>
</evidence>
<dbReference type="InterPro" id="IPR035906">
    <property type="entry name" value="MetI-like_sf"/>
</dbReference>
<proteinExistence type="inferred from homology"/>
<feature type="transmembrane region" description="Helical" evidence="9">
    <location>
        <begin position="138"/>
        <end position="163"/>
    </location>
</feature>